<sequence length="170" mass="18744">MTRSPAPPSSPPARPPPESAYESTPITSARSLRQLSVFFFGATCFLASTAITRRAIYKRHLRLKPSFYAPNTNPHEYFSPLHDALQALNMATINCVSLGTMGLGGTMWAFDIANVKEAQARLRGRLNYDTIYQNGEAVPESILDLLVASQETVIEEEESKNDTNGPETPR</sequence>
<feature type="transmembrane region" description="Helical" evidence="4">
    <location>
        <begin position="35"/>
        <end position="56"/>
    </location>
</feature>
<keyword evidence="1 4" id="KW-0812">Transmembrane</keyword>
<comment type="similarity">
    <text evidence="4">Belongs to the AIM11 family.</text>
</comment>
<name>A0AAN6RL79_9PLEO</name>
<evidence type="ECO:0000256" key="2">
    <source>
        <dbReference type="ARBA" id="ARBA00022989"/>
    </source>
</evidence>
<dbReference type="InterPro" id="IPR038814">
    <property type="entry name" value="AIM11"/>
</dbReference>
<keyword evidence="7" id="KW-1185">Reference proteome</keyword>
<evidence type="ECO:0000256" key="4">
    <source>
        <dbReference type="RuleBase" id="RU367098"/>
    </source>
</evidence>
<evidence type="ECO:0000256" key="5">
    <source>
        <dbReference type="SAM" id="MobiDB-lite"/>
    </source>
</evidence>
<dbReference type="GO" id="GO:0016020">
    <property type="term" value="C:membrane"/>
    <property type="evidence" value="ECO:0007669"/>
    <property type="project" value="UniProtKB-SubCell"/>
</dbReference>
<gene>
    <name evidence="4" type="primary">AIM11</name>
    <name evidence="6" type="ORF">GRF29_1g2808123</name>
</gene>
<keyword evidence="2 4" id="KW-1133">Transmembrane helix</keyword>
<reference evidence="6 7" key="1">
    <citation type="submission" date="2021-02" db="EMBL/GenBank/DDBJ databases">
        <title>Genome assembly of Pseudopithomyces chartarum.</title>
        <authorList>
            <person name="Jauregui R."/>
            <person name="Singh J."/>
            <person name="Voisey C."/>
        </authorList>
    </citation>
    <scope>NUCLEOTIDE SEQUENCE [LARGE SCALE GENOMIC DNA]</scope>
    <source>
        <strain evidence="6 7">AGR01</strain>
    </source>
</reference>
<comment type="caution">
    <text evidence="6">The sequence shown here is derived from an EMBL/GenBank/DDBJ whole genome shotgun (WGS) entry which is preliminary data.</text>
</comment>
<dbReference type="PANTHER" id="PTHR39136:SF1">
    <property type="entry name" value="ALTERED INHERITANCE OF MITOCHONDRIA PROTEIN 11"/>
    <property type="match status" value="1"/>
</dbReference>
<evidence type="ECO:0000256" key="1">
    <source>
        <dbReference type="ARBA" id="ARBA00022692"/>
    </source>
</evidence>
<feature type="region of interest" description="Disordered" evidence="5">
    <location>
        <begin position="1"/>
        <end position="25"/>
    </location>
</feature>
<accession>A0AAN6RL79</accession>
<dbReference type="Proteomes" id="UP001280581">
    <property type="component" value="Unassembled WGS sequence"/>
</dbReference>
<organism evidence="6 7">
    <name type="scientific">Pseudopithomyces chartarum</name>
    <dbReference type="NCBI Taxonomy" id="1892770"/>
    <lineage>
        <taxon>Eukaryota</taxon>
        <taxon>Fungi</taxon>
        <taxon>Dikarya</taxon>
        <taxon>Ascomycota</taxon>
        <taxon>Pezizomycotina</taxon>
        <taxon>Dothideomycetes</taxon>
        <taxon>Pleosporomycetidae</taxon>
        <taxon>Pleosporales</taxon>
        <taxon>Massarineae</taxon>
        <taxon>Didymosphaeriaceae</taxon>
        <taxon>Pseudopithomyces</taxon>
    </lineage>
</organism>
<dbReference type="GO" id="GO:0005739">
    <property type="term" value="C:mitochondrion"/>
    <property type="evidence" value="ECO:0007669"/>
    <property type="project" value="TreeGrafter"/>
</dbReference>
<comment type="subcellular location">
    <subcellularLocation>
        <location evidence="4">Membrane</location>
        <topology evidence="4">Multi-pass membrane protein</topology>
    </subcellularLocation>
</comment>
<evidence type="ECO:0000313" key="7">
    <source>
        <dbReference type="Proteomes" id="UP001280581"/>
    </source>
</evidence>
<evidence type="ECO:0000256" key="3">
    <source>
        <dbReference type="ARBA" id="ARBA00023136"/>
    </source>
</evidence>
<dbReference type="PANTHER" id="PTHR39136">
    <property type="entry name" value="ALTERED INHERITANCE OF MITOCHONDRIA PROTEIN 11"/>
    <property type="match status" value="1"/>
</dbReference>
<keyword evidence="3 4" id="KW-0472">Membrane</keyword>
<feature type="compositionally biased region" description="Pro residues" evidence="5">
    <location>
        <begin position="1"/>
        <end position="18"/>
    </location>
</feature>
<dbReference type="EMBL" id="WVTA01000001">
    <property type="protein sequence ID" value="KAK3217355.1"/>
    <property type="molecule type" value="Genomic_DNA"/>
</dbReference>
<proteinExistence type="inferred from homology"/>
<protein>
    <recommendedName>
        <fullName evidence="4">Altered inheritance of mitochondria protein 11</fullName>
    </recommendedName>
</protein>
<evidence type="ECO:0000313" key="6">
    <source>
        <dbReference type="EMBL" id="KAK3217355.1"/>
    </source>
</evidence>
<dbReference type="AlphaFoldDB" id="A0AAN6RL79"/>